<keyword evidence="2 5" id="KW-0548">Nucleotidyltransferase</keyword>
<accession>A0A1H5SZG5</accession>
<dbReference type="Pfam" id="PF01467">
    <property type="entry name" value="CTP_transf_like"/>
    <property type="match status" value="1"/>
</dbReference>
<reference evidence="5 6" key="1">
    <citation type="submission" date="2016-10" db="EMBL/GenBank/DDBJ databases">
        <authorList>
            <person name="de Groot N.N."/>
        </authorList>
    </citation>
    <scope>NUCLEOTIDE SEQUENCE [LARGE SCALE GENOMIC DNA]</scope>
    <source>
        <strain evidence="5 6">CGMCC 4.2023</strain>
    </source>
</reference>
<gene>
    <name evidence="5" type="ORF">SAMN05216223_101311</name>
</gene>
<sequence>MLHRVGYAPGVYDLFHVGHLNILRHARSQCDYLVAGVVSDEMAELAKGRRPVVPLVERLEIVRSVRFVDAAFVETVPDKLETWHQVRFDVLFKGDDWRGTDKGRRLEEKFAAVGVEIVYFPYTVHTSSTQLRRALDVLTSPGPGNGANAGAPQLSSPEAR</sequence>
<dbReference type="RefSeq" id="WP_103883715.1">
    <property type="nucleotide sequence ID" value="NZ_FNVU01000001.1"/>
</dbReference>
<dbReference type="Gene3D" id="3.40.50.620">
    <property type="entry name" value="HUPs"/>
    <property type="match status" value="1"/>
</dbReference>
<dbReference type="Proteomes" id="UP000236754">
    <property type="component" value="Unassembled WGS sequence"/>
</dbReference>
<name>A0A1H5SZG5_9ACTN</name>
<dbReference type="OrthoDB" id="9802794at2"/>
<protein>
    <submittedName>
        <fullName evidence="5">Glycerol-3-phosphate cytidylyltransferase</fullName>
    </submittedName>
</protein>
<dbReference type="InterPro" id="IPR050385">
    <property type="entry name" value="Archaeal_FAD_synthase"/>
</dbReference>
<evidence type="ECO:0000313" key="6">
    <source>
        <dbReference type="Proteomes" id="UP000236754"/>
    </source>
</evidence>
<dbReference type="PANTHER" id="PTHR43793:SF1">
    <property type="entry name" value="FAD SYNTHASE"/>
    <property type="match status" value="1"/>
</dbReference>
<dbReference type="NCBIfam" id="TIGR00125">
    <property type="entry name" value="cyt_tran_rel"/>
    <property type="match status" value="1"/>
</dbReference>
<dbReference type="AlphaFoldDB" id="A0A1H5SZG5"/>
<evidence type="ECO:0000256" key="1">
    <source>
        <dbReference type="ARBA" id="ARBA00022679"/>
    </source>
</evidence>
<dbReference type="SUPFAM" id="SSF52374">
    <property type="entry name" value="Nucleotidylyl transferase"/>
    <property type="match status" value="1"/>
</dbReference>
<proteinExistence type="predicted"/>
<dbReference type="GO" id="GO:0016779">
    <property type="term" value="F:nucleotidyltransferase activity"/>
    <property type="evidence" value="ECO:0007669"/>
    <property type="project" value="UniProtKB-KW"/>
</dbReference>
<evidence type="ECO:0000259" key="4">
    <source>
        <dbReference type="Pfam" id="PF01467"/>
    </source>
</evidence>
<organism evidence="5 6">
    <name type="scientific">Actinacidiphila yanglinensis</name>
    <dbReference type="NCBI Taxonomy" id="310779"/>
    <lineage>
        <taxon>Bacteria</taxon>
        <taxon>Bacillati</taxon>
        <taxon>Actinomycetota</taxon>
        <taxon>Actinomycetes</taxon>
        <taxon>Kitasatosporales</taxon>
        <taxon>Streptomycetaceae</taxon>
        <taxon>Actinacidiphila</taxon>
    </lineage>
</organism>
<dbReference type="EMBL" id="FNVU01000001">
    <property type="protein sequence ID" value="SEF55187.1"/>
    <property type="molecule type" value="Genomic_DNA"/>
</dbReference>
<dbReference type="InterPro" id="IPR004821">
    <property type="entry name" value="Cyt_trans-like"/>
</dbReference>
<evidence type="ECO:0000256" key="2">
    <source>
        <dbReference type="ARBA" id="ARBA00022695"/>
    </source>
</evidence>
<evidence type="ECO:0000313" key="5">
    <source>
        <dbReference type="EMBL" id="SEF55187.1"/>
    </source>
</evidence>
<keyword evidence="6" id="KW-1185">Reference proteome</keyword>
<feature type="domain" description="Cytidyltransferase-like" evidence="4">
    <location>
        <begin position="7"/>
        <end position="133"/>
    </location>
</feature>
<keyword evidence="1 5" id="KW-0808">Transferase</keyword>
<evidence type="ECO:0000256" key="3">
    <source>
        <dbReference type="SAM" id="MobiDB-lite"/>
    </source>
</evidence>
<dbReference type="PANTHER" id="PTHR43793">
    <property type="entry name" value="FAD SYNTHASE"/>
    <property type="match status" value="1"/>
</dbReference>
<feature type="region of interest" description="Disordered" evidence="3">
    <location>
        <begin position="138"/>
        <end position="160"/>
    </location>
</feature>
<dbReference type="InterPro" id="IPR014729">
    <property type="entry name" value="Rossmann-like_a/b/a_fold"/>
</dbReference>